<sequence length="29" mass="3074">GLDDMKSKGYLPVRGRSIIAGRSCSAGFM</sequence>
<gene>
    <name evidence="1" type="ORF">J2T22_004274</name>
</gene>
<name>A0ABT9URF2_9MICC</name>
<dbReference type="EMBL" id="JAUSSY010000032">
    <property type="protein sequence ID" value="MDQ0121059.1"/>
    <property type="molecule type" value="Genomic_DNA"/>
</dbReference>
<comment type="caution">
    <text evidence="1">The sequence shown here is derived from an EMBL/GenBank/DDBJ whole genome shotgun (WGS) entry which is preliminary data.</text>
</comment>
<accession>A0ABT9URF2</accession>
<protein>
    <submittedName>
        <fullName evidence="1">Uncharacterized protein</fullName>
    </submittedName>
</protein>
<keyword evidence="2" id="KW-1185">Reference proteome</keyword>
<reference evidence="1 2" key="1">
    <citation type="submission" date="2023-07" db="EMBL/GenBank/DDBJ databases">
        <title>Sorghum-associated microbial communities from plants grown in Nebraska, USA.</title>
        <authorList>
            <person name="Schachtman D."/>
        </authorList>
    </citation>
    <scope>NUCLEOTIDE SEQUENCE [LARGE SCALE GENOMIC DNA]</scope>
    <source>
        <strain evidence="1 2">DS994</strain>
    </source>
</reference>
<dbReference type="Proteomes" id="UP001226389">
    <property type="component" value="Unassembled WGS sequence"/>
</dbReference>
<evidence type="ECO:0000313" key="1">
    <source>
        <dbReference type="EMBL" id="MDQ0121059.1"/>
    </source>
</evidence>
<feature type="non-terminal residue" evidence="1">
    <location>
        <position position="1"/>
    </location>
</feature>
<evidence type="ECO:0000313" key="2">
    <source>
        <dbReference type="Proteomes" id="UP001226389"/>
    </source>
</evidence>
<proteinExistence type="predicted"/>
<organism evidence="1 2">
    <name type="scientific">Pseudarthrobacter defluvii</name>
    <dbReference type="NCBI Taxonomy" id="410837"/>
    <lineage>
        <taxon>Bacteria</taxon>
        <taxon>Bacillati</taxon>
        <taxon>Actinomycetota</taxon>
        <taxon>Actinomycetes</taxon>
        <taxon>Micrococcales</taxon>
        <taxon>Micrococcaceae</taxon>
        <taxon>Pseudarthrobacter</taxon>
    </lineage>
</organism>